<reference evidence="3 4" key="1">
    <citation type="submission" date="2023-12" db="EMBL/GenBank/DDBJ databases">
        <title>Genome sequencing and assembly of bacterial species from a model synthetic community.</title>
        <authorList>
            <person name="Hogle S.L."/>
        </authorList>
    </citation>
    <scope>NUCLEOTIDE SEQUENCE [LARGE SCALE GENOMIC DNA]</scope>
    <source>
        <strain evidence="3 4">HAMBI 2494</strain>
    </source>
</reference>
<organism evidence="3 4">
    <name type="scientific">Paraburkholderia kururiensis</name>
    <dbReference type="NCBI Taxonomy" id="984307"/>
    <lineage>
        <taxon>Bacteria</taxon>
        <taxon>Pseudomonadati</taxon>
        <taxon>Pseudomonadota</taxon>
        <taxon>Betaproteobacteria</taxon>
        <taxon>Burkholderiales</taxon>
        <taxon>Burkholderiaceae</taxon>
        <taxon>Paraburkholderia</taxon>
    </lineage>
</organism>
<evidence type="ECO:0000313" key="4">
    <source>
        <dbReference type="Proteomes" id="UP001325479"/>
    </source>
</evidence>
<evidence type="ECO:0000259" key="2">
    <source>
        <dbReference type="Pfam" id="PF20249"/>
    </source>
</evidence>
<accession>A0ABZ0WF91</accession>
<keyword evidence="1" id="KW-0812">Transmembrane</keyword>
<dbReference type="Proteomes" id="UP001325479">
    <property type="component" value="Chromosome"/>
</dbReference>
<dbReference type="EMBL" id="CP139965">
    <property type="protein sequence ID" value="WQD76035.1"/>
    <property type="molecule type" value="Genomic_DNA"/>
</dbReference>
<protein>
    <submittedName>
        <fullName evidence="3">T6SS effector BTH_I2691 family protein</fullName>
    </submittedName>
</protein>
<feature type="domain" description="Toxin VasX N-terminal region" evidence="2">
    <location>
        <begin position="28"/>
        <end position="188"/>
    </location>
</feature>
<proteinExistence type="predicted"/>
<dbReference type="NCBIfam" id="NF041559">
    <property type="entry name" value="BTH_I2691_fam"/>
    <property type="match status" value="1"/>
</dbReference>
<dbReference type="Pfam" id="PF20249">
    <property type="entry name" value="VasX_N"/>
    <property type="match status" value="1"/>
</dbReference>
<feature type="transmembrane region" description="Helical" evidence="1">
    <location>
        <begin position="775"/>
        <end position="797"/>
    </location>
</feature>
<keyword evidence="4" id="KW-1185">Reference proteome</keyword>
<dbReference type="RefSeq" id="WP_114814969.1">
    <property type="nucleotide sequence ID" value="NZ_CP139965.1"/>
</dbReference>
<evidence type="ECO:0000256" key="1">
    <source>
        <dbReference type="SAM" id="Phobius"/>
    </source>
</evidence>
<dbReference type="CDD" id="cd20707">
    <property type="entry name" value="MIX_III"/>
    <property type="match status" value="1"/>
</dbReference>
<keyword evidence="1" id="KW-0472">Membrane</keyword>
<sequence length="859" mass="93612">MLLDDTGFQSISQITKAAISAGAPATQCKMCQKKGLPILPVRYSAVAATRAHGIDGIPLVNGSFGAHVLDVASRKAKYTLRSLRYGYVYVFYPKTSAWKCYAVTKEGNCYECALDVMLDRSTEKPFSCTQTGHPELAQCITIENADKIGTVFMAFSEVQWTKAVRDAYAADKDGCRTKRMQAFNASAWYANPGNAPHAASASNVQQLVSEYKGGATQSFLTSPFPFRDRSAEGAALNAAMDHLAPHKGAVFALWDPIGITQELNVENRFAFGVVLAKYQWGSWSADMVKGVKEAIEDGAVKDDQVAEQMLEGQMMQAQALSSLFDGGKHLDKDISDLRARTAAEAPKVRENAWEDYSTAVSVTAAEEYKAKAKQDFQNEQHNTWTPLSFDHLSWLSSANLHHVFQYDYDTQDPVSGFFYESAFLACIEGASARREAFDQLNQWAQGRIEDPTNLLLRALILNQKVNEERIAEAGNYPYPELRETAAKTVESFFKSAEALESKGIATLPAFYRQGASLIYETGAPIAKIIATSLDSAAAKTAVLVMCARSGKQVIVRPVQGSQSQWINYFARQMWEMTPATSRPSLSSLKASIRKQFTTKTPEGQVTTVPQFIIVDKDKLSSFEMPGALNKDKAAYIASSANKIMLTDESIEKTFVPAFRKLTGGEVASAGIGTVFALINFHYASKELEKSTHFNSEETKLKFYGSIGALIGGVSSVSGSSLEAAHHIHIKLPPVLSEDVASGLKFAARWLAAPAAFVGAFYDLKNAKESWESGHAGLALLYTISFAGGLALGILVLAASSSAIILPLTLLLLAVGVLIMIFKERELKEFLGRSYFGTNKKAGRFLSFDEEQKAYSGLGA</sequence>
<evidence type="ECO:0000313" key="3">
    <source>
        <dbReference type="EMBL" id="WQD76035.1"/>
    </source>
</evidence>
<dbReference type="InterPro" id="IPR046864">
    <property type="entry name" value="VasX_N"/>
</dbReference>
<gene>
    <name evidence="3" type="ORF">U0042_18165</name>
</gene>
<feature type="transmembrane region" description="Helical" evidence="1">
    <location>
        <begin position="745"/>
        <end position="763"/>
    </location>
</feature>
<feature type="transmembrane region" description="Helical" evidence="1">
    <location>
        <begin position="803"/>
        <end position="821"/>
    </location>
</feature>
<keyword evidence="1" id="KW-1133">Transmembrane helix</keyword>
<name>A0ABZ0WF91_9BURK</name>
<dbReference type="InterPro" id="IPR048126">
    <property type="entry name" value="Toxin_VasX"/>
</dbReference>